<dbReference type="InterPro" id="IPR004175">
    <property type="entry name" value="RNA_CPDase"/>
</dbReference>
<feature type="short sequence motif" description="HXTX 1" evidence="2">
    <location>
        <begin position="44"/>
        <end position="47"/>
    </location>
</feature>
<sequence>MNYIRVFIAADIDDKEIVEKISVVKNSFSDGNIKIKFVEDENLHLTLKFIGEVDERLIPQIEEKMLNIKAAAFTITLKNIGVFTPRYPRVLWIGIENGLAELVKLASAINTNLNSLGFRLEKDFTPHLTIGRIKYVKDKRQLIERIQALKNLDFGSMLIRCFKLKKSTLTPAGPIYQTIKEFKLEGV</sequence>
<feature type="active site" description="Proton acceptor" evidence="2">
    <location>
        <position position="127"/>
    </location>
</feature>
<dbReference type="EC" id="3.1.4.58" evidence="2"/>
<keyword evidence="1 2" id="KW-0378">Hydrolase</keyword>
<dbReference type="NCBIfam" id="TIGR02258">
    <property type="entry name" value="2_5_ligase"/>
    <property type="match status" value="1"/>
</dbReference>
<comment type="catalytic activity">
    <reaction evidence="2">
        <text>a 3'-end 2',3'-cyclophospho-ribonucleotide-RNA + H2O = a 3'-end 2'-phospho-ribonucleotide-RNA + H(+)</text>
        <dbReference type="Rhea" id="RHEA:11828"/>
        <dbReference type="Rhea" id="RHEA-COMP:10464"/>
        <dbReference type="Rhea" id="RHEA-COMP:17353"/>
        <dbReference type="ChEBI" id="CHEBI:15377"/>
        <dbReference type="ChEBI" id="CHEBI:15378"/>
        <dbReference type="ChEBI" id="CHEBI:83064"/>
        <dbReference type="ChEBI" id="CHEBI:173113"/>
        <dbReference type="EC" id="3.1.4.58"/>
    </reaction>
</comment>
<feature type="active site" description="Proton donor" evidence="2">
    <location>
        <position position="44"/>
    </location>
</feature>
<reference evidence="4" key="2">
    <citation type="journal article" date="2022" name="Nat. Microbiol.">
        <title>A closed Candidatus Odinarchaeum chromosome exposes Asgard archaeal viruses.</title>
        <authorList>
            <person name="Tamarit D."/>
            <person name="Caceres E.F."/>
            <person name="Krupovic M."/>
            <person name="Nijland R."/>
            <person name="Eme L."/>
            <person name="Robinson N.P."/>
            <person name="Ettema T.J.G."/>
        </authorList>
    </citation>
    <scope>NUCLEOTIDE SEQUENCE</scope>
    <source>
        <strain evidence="4">LCB_4</strain>
    </source>
</reference>
<reference evidence="4" key="1">
    <citation type="journal article" date="2017" name="Nature">
        <title>Asgard archaea illuminate the origin of eukaryotic cellular complexity.</title>
        <authorList>
            <person name="Zaremba-Niedzwiedzka K."/>
            <person name="Caceres E.F."/>
            <person name="Saw J.H."/>
            <person name="Backstrom D."/>
            <person name="Juzokaite L."/>
            <person name="Vancaester E."/>
            <person name="Seitz K.W."/>
            <person name="Anantharaman K."/>
            <person name="Starnawski P."/>
            <person name="Kjeldsen K.U."/>
            <person name="Scott M.B."/>
            <person name="Nunoura T."/>
            <person name="Banfield J.F."/>
            <person name="Schramm A."/>
            <person name="Baker B.J."/>
            <person name="Spang A."/>
            <person name="Ettema T.J.G."/>
        </authorList>
    </citation>
    <scope>NUCLEOTIDE SEQUENCE</scope>
    <source>
        <strain evidence="4">LCB_4</strain>
    </source>
</reference>
<dbReference type="InterPro" id="IPR009097">
    <property type="entry name" value="Cyclic_Pdiesterase"/>
</dbReference>
<dbReference type="EMBL" id="CP091871">
    <property type="protein sequence ID" value="WEU40728.1"/>
    <property type="molecule type" value="Genomic_DNA"/>
</dbReference>
<dbReference type="InterPro" id="IPR014051">
    <property type="entry name" value="Phosphoesterase_HXTX"/>
</dbReference>
<evidence type="ECO:0000259" key="3">
    <source>
        <dbReference type="Pfam" id="PF02834"/>
    </source>
</evidence>
<dbReference type="Pfam" id="PF02834">
    <property type="entry name" value="LigT_PEase"/>
    <property type="match status" value="2"/>
</dbReference>
<dbReference type="PANTHER" id="PTHR35561:SF1">
    <property type="entry name" value="RNA 2',3'-CYCLIC PHOSPHODIESTERASE"/>
    <property type="match status" value="1"/>
</dbReference>
<feature type="domain" description="Phosphoesterase HXTX" evidence="3">
    <location>
        <begin position="99"/>
        <end position="176"/>
    </location>
</feature>
<dbReference type="Gene3D" id="3.90.1140.10">
    <property type="entry name" value="Cyclic phosphodiesterase"/>
    <property type="match status" value="1"/>
</dbReference>
<evidence type="ECO:0000256" key="2">
    <source>
        <dbReference type="HAMAP-Rule" id="MF_01940"/>
    </source>
</evidence>
<dbReference type="GO" id="GO:0004113">
    <property type="term" value="F:2',3'-cyclic-nucleotide 3'-phosphodiesterase activity"/>
    <property type="evidence" value="ECO:0007669"/>
    <property type="project" value="InterPro"/>
</dbReference>
<comment type="similarity">
    <text evidence="2">Belongs to the 2H phosphoesterase superfamily. ThpR family.</text>
</comment>
<organism evidence="4 5">
    <name type="scientific">Odinarchaeota yellowstonii (strain LCB_4)</name>
    <dbReference type="NCBI Taxonomy" id="1841599"/>
    <lineage>
        <taxon>Archaea</taxon>
        <taxon>Promethearchaeati</taxon>
        <taxon>Candidatus Odinarchaeota</taxon>
        <taxon>Candidatus Odinarchaeia</taxon>
        <taxon>Candidatus Odinarchaeales</taxon>
        <taxon>Candidatus Odinarchaeaceae</taxon>
        <taxon>Candidatus Odinarchaeum</taxon>
    </lineage>
</organism>
<feature type="short sequence motif" description="HXTX 2" evidence="2">
    <location>
        <begin position="127"/>
        <end position="130"/>
    </location>
</feature>
<dbReference type="Proteomes" id="UP000186851">
    <property type="component" value="Chromosome"/>
</dbReference>
<dbReference type="PANTHER" id="PTHR35561">
    <property type="entry name" value="RNA 2',3'-CYCLIC PHOSPHODIESTERASE"/>
    <property type="match status" value="1"/>
</dbReference>
<name>A0AAF0D338_ODILC</name>
<dbReference type="KEGG" id="oyw:OdinLCB4_002035"/>
<gene>
    <name evidence="4" type="primary">thpR</name>
    <name evidence="4" type="ORF">OdinLCB4_002035</name>
</gene>
<dbReference type="GO" id="GO:0008664">
    <property type="term" value="F:RNA 2',3'-cyclic 3'-phosphodiesterase activity"/>
    <property type="evidence" value="ECO:0007669"/>
    <property type="project" value="UniProtKB-EC"/>
</dbReference>
<evidence type="ECO:0000313" key="4">
    <source>
        <dbReference type="EMBL" id="WEU40728.1"/>
    </source>
</evidence>
<feature type="domain" description="Phosphoesterase HXTX" evidence="3">
    <location>
        <begin position="13"/>
        <end position="92"/>
    </location>
</feature>
<accession>A0AAF0D338</accession>
<evidence type="ECO:0000313" key="5">
    <source>
        <dbReference type="Proteomes" id="UP000186851"/>
    </source>
</evidence>
<dbReference type="HAMAP" id="MF_01940">
    <property type="entry name" value="RNA_CPDase"/>
    <property type="match status" value="1"/>
</dbReference>
<comment type="function">
    <text evidence="2">Hydrolyzes RNA 2',3'-cyclic phosphodiester to an RNA 2'-phosphomonoester.</text>
</comment>
<dbReference type="SUPFAM" id="SSF55144">
    <property type="entry name" value="LigT-like"/>
    <property type="match status" value="1"/>
</dbReference>
<evidence type="ECO:0000256" key="1">
    <source>
        <dbReference type="ARBA" id="ARBA00022801"/>
    </source>
</evidence>
<protein>
    <recommendedName>
        <fullName evidence="2">RNA 2',3'-cyclic phosphodiesterase</fullName>
        <shortName evidence="2">RNA 2',3'-CPDase</shortName>
        <ecNumber evidence="2">3.1.4.58</ecNumber>
    </recommendedName>
</protein>
<proteinExistence type="inferred from homology"/>
<dbReference type="AlphaFoldDB" id="A0AAF0D338"/>